<keyword evidence="3" id="KW-1185">Reference proteome</keyword>
<protein>
    <recommendedName>
        <fullName evidence="1">Coatomer beta subunit C-terminal domain-containing protein</fullName>
    </recommendedName>
</protein>
<dbReference type="Proteomes" id="UP000054166">
    <property type="component" value="Unassembled WGS sequence"/>
</dbReference>
<organism evidence="2 3">
    <name type="scientific">Piloderma croceum (strain F 1598)</name>
    <dbReference type="NCBI Taxonomy" id="765440"/>
    <lineage>
        <taxon>Eukaryota</taxon>
        <taxon>Fungi</taxon>
        <taxon>Dikarya</taxon>
        <taxon>Basidiomycota</taxon>
        <taxon>Agaricomycotina</taxon>
        <taxon>Agaricomycetes</taxon>
        <taxon>Agaricomycetidae</taxon>
        <taxon>Atheliales</taxon>
        <taxon>Atheliaceae</taxon>
        <taxon>Piloderma</taxon>
    </lineage>
</organism>
<proteinExistence type="predicted"/>
<evidence type="ECO:0000313" key="3">
    <source>
        <dbReference type="Proteomes" id="UP000054166"/>
    </source>
</evidence>
<gene>
    <name evidence="2" type="ORF">PILCRDRAFT_829753</name>
</gene>
<reference evidence="3" key="2">
    <citation type="submission" date="2015-01" db="EMBL/GenBank/DDBJ databases">
        <title>Evolutionary Origins and Diversification of the Mycorrhizal Mutualists.</title>
        <authorList>
            <consortium name="DOE Joint Genome Institute"/>
            <consortium name="Mycorrhizal Genomics Consortium"/>
            <person name="Kohler A."/>
            <person name="Kuo A."/>
            <person name="Nagy L.G."/>
            <person name="Floudas D."/>
            <person name="Copeland A."/>
            <person name="Barry K.W."/>
            <person name="Cichocki N."/>
            <person name="Veneault-Fourrey C."/>
            <person name="LaButti K."/>
            <person name="Lindquist E.A."/>
            <person name="Lipzen A."/>
            <person name="Lundell T."/>
            <person name="Morin E."/>
            <person name="Murat C."/>
            <person name="Riley R."/>
            <person name="Ohm R."/>
            <person name="Sun H."/>
            <person name="Tunlid A."/>
            <person name="Henrissat B."/>
            <person name="Grigoriev I.V."/>
            <person name="Hibbett D.S."/>
            <person name="Martin F."/>
        </authorList>
    </citation>
    <scope>NUCLEOTIDE SEQUENCE [LARGE SCALE GENOMIC DNA]</scope>
    <source>
        <strain evidence="3">F 1598</strain>
    </source>
</reference>
<dbReference type="GO" id="GO:0006891">
    <property type="term" value="P:intra-Golgi vesicle-mediated transport"/>
    <property type="evidence" value="ECO:0007669"/>
    <property type="project" value="TreeGrafter"/>
</dbReference>
<dbReference type="EMBL" id="KN833133">
    <property type="protein sequence ID" value="KIM72413.1"/>
    <property type="molecule type" value="Genomic_DNA"/>
</dbReference>
<dbReference type="InterPro" id="IPR011710">
    <property type="entry name" value="Coatomer_bsu_C"/>
</dbReference>
<reference evidence="2 3" key="1">
    <citation type="submission" date="2014-04" db="EMBL/GenBank/DDBJ databases">
        <authorList>
            <consortium name="DOE Joint Genome Institute"/>
            <person name="Kuo A."/>
            <person name="Tarkka M."/>
            <person name="Buscot F."/>
            <person name="Kohler A."/>
            <person name="Nagy L.G."/>
            <person name="Floudas D."/>
            <person name="Copeland A."/>
            <person name="Barry K.W."/>
            <person name="Cichocki N."/>
            <person name="Veneault-Fourrey C."/>
            <person name="LaButti K."/>
            <person name="Lindquist E.A."/>
            <person name="Lipzen A."/>
            <person name="Lundell T."/>
            <person name="Morin E."/>
            <person name="Murat C."/>
            <person name="Sun H."/>
            <person name="Tunlid A."/>
            <person name="Henrissat B."/>
            <person name="Grigoriev I.V."/>
            <person name="Hibbett D.S."/>
            <person name="Martin F."/>
            <person name="Nordberg H.P."/>
            <person name="Cantor M.N."/>
            <person name="Hua S.X."/>
        </authorList>
    </citation>
    <scope>NUCLEOTIDE SEQUENCE [LARGE SCALE GENOMIC DNA]</scope>
    <source>
        <strain evidence="2 3">F 1598</strain>
    </source>
</reference>
<dbReference type="Pfam" id="PF07718">
    <property type="entry name" value="Coatamer_beta_C"/>
    <property type="match status" value="1"/>
</dbReference>
<dbReference type="PANTHER" id="PTHR10635">
    <property type="entry name" value="COATOMER SUBUNIT BETA"/>
    <property type="match status" value="1"/>
</dbReference>
<evidence type="ECO:0000259" key="1">
    <source>
        <dbReference type="Pfam" id="PF07718"/>
    </source>
</evidence>
<dbReference type="GO" id="GO:0030126">
    <property type="term" value="C:COPI vesicle coat"/>
    <property type="evidence" value="ECO:0007669"/>
    <property type="project" value="InterPro"/>
</dbReference>
<dbReference type="STRING" id="765440.A0A0C3AF40"/>
<dbReference type="GO" id="GO:0006888">
    <property type="term" value="P:endoplasmic reticulum to Golgi vesicle-mediated transport"/>
    <property type="evidence" value="ECO:0007669"/>
    <property type="project" value="TreeGrafter"/>
</dbReference>
<feature type="domain" description="Coatomer beta subunit C-terminal" evidence="1">
    <location>
        <begin position="1"/>
        <end position="59"/>
    </location>
</feature>
<dbReference type="InterPro" id="IPR016460">
    <property type="entry name" value="COPB1"/>
</dbReference>
<name>A0A0C3AF40_PILCF</name>
<sequence length="72" mass="7918">MHGFNIMLNVLLVNQTPITPQNLYLDFATLGDLKLIERPGVYTIASRGFQSIKVSSTVSCGKDLPCQSLVSY</sequence>
<dbReference type="PANTHER" id="PTHR10635:SF0">
    <property type="entry name" value="COATOMER SUBUNIT BETA"/>
    <property type="match status" value="1"/>
</dbReference>
<dbReference type="AlphaFoldDB" id="A0A0C3AF40"/>
<dbReference type="OrthoDB" id="10261439at2759"/>
<dbReference type="InParanoid" id="A0A0C3AF40"/>
<dbReference type="GO" id="GO:0005198">
    <property type="term" value="F:structural molecule activity"/>
    <property type="evidence" value="ECO:0007669"/>
    <property type="project" value="InterPro"/>
</dbReference>
<dbReference type="GO" id="GO:0006886">
    <property type="term" value="P:intracellular protein transport"/>
    <property type="evidence" value="ECO:0007669"/>
    <property type="project" value="InterPro"/>
</dbReference>
<dbReference type="HOGENOM" id="CLU_2723104_0_0_1"/>
<evidence type="ECO:0000313" key="2">
    <source>
        <dbReference type="EMBL" id="KIM72413.1"/>
    </source>
</evidence>
<accession>A0A0C3AF40</accession>